<feature type="domain" description="Chitin-binding type-2" evidence="9">
    <location>
        <begin position="622"/>
        <end position="675"/>
    </location>
</feature>
<dbReference type="EMBL" id="BTRK01000004">
    <property type="protein sequence ID" value="GMR47388.1"/>
    <property type="molecule type" value="Genomic_DNA"/>
</dbReference>
<keyword evidence="5" id="KW-1015">Disulfide bond</keyword>
<feature type="domain" description="Chitin-binding type-2" evidence="9">
    <location>
        <begin position="298"/>
        <end position="351"/>
    </location>
</feature>
<dbReference type="Gene3D" id="3.20.20.80">
    <property type="entry name" value="Glycosidases"/>
    <property type="match status" value="1"/>
</dbReference>
<feature type="compositionally biased region" description="Basic residues" evidence="7">
    <location>
        <begin position="1140"/>
        <end position="1153"/>
    </location>
</feature>
<dbReference type="GO" id="GO:0005576">
    <property type="term" value="C:extracellular region"/>
    <property type="evidence" value="ECO:0007669"/>
    <property type="project" value="InterPro"/>
</dbReference>
<evidence type="ECO:0000259" key="9">
    <source>
        <dbReference type="PROSITE" id="PS50940"/>
    </source>
</evidence>
<dbReference type="Gene3D" id="2.170.140.10">
    <property type="entry name" value="Chitin binding domain"/>
    <property type="match status" value="8"/>
</dbReference>
<comment type="caution">
    <text evidence="10">The sequence shown here is derived from an EMBL/GenBank/DDBJ whole genome shotgun (WGS) entry which is preliminary data.</text>
</comment>
<dbReference type="GO" id="GO:0008061">
    <property type="term" value="F:chitin binding"/>
    <property type="evidence" value="ECO:0007669"/>
    <property type="project" value="UniProtKB-KW"/>
</dbReference>
<feature type="domain" description="Chitin-binding type-2" evidence="9">
    <location>
        <begin position="32"/>
        <end position="89"/>
    </location>
</feature>
<dbReference type="Pfam" id="PF01607">
    <property type="entry name" value="CBM_14"/>
    <property type="match status" value="10"/>
</dbReference>
<evidence type="ECO:0000313" key="11">
    <source>
        <dbReference type="Proteomes" id="UP001328107"/>
    </source>
</evidence>
<accession>A0AAN5CMX5</accession>
<feature type="domain" description="Chitin-binding type-2" evidence="9">
    <location>
        <begin position="713"/>
        <end position="766"/>
    </location>
</feature>
<organism evidence="10 11">
    <name type="scientific">Pristionchus mayeri</name>
    <dbReference type="NCBI Taxonomy" id="1317129"/>
    <lineage>
        <taxon>Eukaryota</taxon>
        <taxon>Metazoa</taxon>
        <taxon>Ecdysozoa</taxon>
        <taxon>Nematoda</taxon>
        <taxon>Chromadorea</taxon>
        <taxon>Rhabditida</taxon>
        <taxon>Rhabditina</taxon>
        <taxon>Diplogasteromorpha</taxon>
        <taxon>Diplogasteroidea</taxon>
        <taxon>Neodiplogasteridae</taxon>
        <taxon>Pristionchus</taxon>
    </lineage>
</organism>
<feature type="domain" description="Chitin-binding type-2" evidence="9">
    <location>
        <begin position="212"/>
        <end position="269"/>
    </location>
</feature>
<feature type="region of interest" description="Disordered" evidence="7">
    <location>
        <begin position="1228"/>
        <end position="1373"/>
    </location>
</feature>
<feature type="compositionally biased region" description="Basic residues" evidence="7">
    <location>
        <begin position="1229"/>
        <end position="1244"/>
    </location>
</feature>
<dbReference type="PANTHER" id="PTHR23301">
    <property type="entry name" value="CHITIN BINDING PERITROPHIN-A"/>
    <property type="match status" value="1"/>
</dbReference>
<feature type="domain" description="Chitin-binding type-2" evidence="9">
    <location>
        <begin position="810"/>
        <end position="863"/>
    </location>
</feature>
<sequence length="1373" mass="149983">MGRNRESRTGIAVLAFIVASATAQFNSPADVRGDCTDKTDGIYPTDHCSAYFLECSGGRTTKQNCSTGLWFNPQSLQCDYRDNILACQDKFSCEGREDGEYGEGCSAMFWYCSGGKLKHSLCPNGTLYNVEARKCDFRSNIRACGGTTKTRSSRLTTTTTAESPTTVPAEETTLVPRDSTEVPYGRTYPTYAPRQRISGTVSKTPLAESSAGTACAGKEDGAHSTSSCSGEYVLCWAGTGTVMHCQEGLMFNEKQRGCDYPMKVAGCSETQSAPSVYGAALASETSASTLPIPRQPAAFDCSTLSDGVYGSWCSRQFLQCVAGVAVTKSCTEGLVYNPGKKQCDYKENCVSPPSSTIVVLDGFPTAIPAVTTAQPSTEFDCSSRSDGLYSRGCEVEFYQCVAGKVYVKRCQDGLVFDDVTKGCDYPTICSAPLTSSNSAPVYSRPSTTTTPAAAVPVSFDCSSRVDGAYSEGCVSHFFECTSGVATSFRCQDGLVFDGVAQRCEYPDKCGQPRPLDQDTSVYQKSQPIPSYESTEKKKMETMSLAFDCSAHVDGSYGEGCPHVFFQCVDGIAYSQTCPEGLLFDQKTANCEYPEKCGQQQSAAEVPVVETAKDAQPTLTPSDIDCFYRSNGMYSTGCTRTFVHCVDGMALNGVCPEGLLFDQESRRCEHPDKCGSPSETVASVPVTSAPYKPMSMETPPPILPSKRDEPAGVLIDCTSLSNGLYTSGCTHTFVQCDNGAAYPLECPAGLVFDKRVNRCVWPVECSSEVTVTLPTVTMPSRLSDAPSTVYEMKEKEQMVTDAPLPRVSNDGSVCTGTGRRAMGSCSSGFVQCIGGKMVARRCPGQSLFDEKIGLCVYDLDGCEMDVDEVEVSDQDATVATAVSPQQDAPSGYVSPPVEAVPSYPQQTVYQQYPQNEYQRTQSSTQYQPAYPTGYQTAPTQEYSKGYESVPAQEYPTGYQPSAQNSQYQNGYGYQSAEYSSMPIYSSFGDSLPSHSSLPECDVGSFRRVSACSPSFDICSPTARQWVRRLCGKSHRFDSTANKCRPIFEVRECDEPMSSYVPPPVQSEVPVVYPHPASSFEYGVPLSGREYEEKHVVDPFKGGYQSGMMESNPFVAVGNTGSFYTDDGLRWVGSARSEGGVRRRGGRRHYKKNGHHSGDYVIVSGNPFGAGRDRVVNDEWKGRKRYDGPVRSSLTAARGHGVRNVVDEFKGRVSHDAPLGVVNPFAVKRADGHRRRGRKSCRRDKHRTRDDWEEDCEEMKEKERPTEGPVADFDRDEEERSMEMEENEMTESFEESADENGNPVESEANEVESESNGETEEREADPELTPEGMDEKIEENEGGEEEKMEMTTSEREEDDDEMEEENEDGSMEGVE</sequence>
<feature type="compositionally biased region" description="Acidic residues" evidence="7">
    <location>
        <begin position="1272"/>
        <end position="1296"/>
    </location>
</feature>
<keyword evidence="6" id="KW-0325">Glycoprotein</keyword>
<dbReference type="SUPFAM" id="SSF57625">
    <property type="entry name" value="Invertebrate chitin-binding proteins"/>
    <property type="match status" value="10"/>
</dbReference>
<feature type="domain" description="Chitin-binding type-2" evidence="9">
    <location>
        <begin position="458"/>
        <end position="511"/>
    </location>
</feature>
<dbReference type="InterPro" id="IPR036508">
    <property type="entry name" value="Chitin-bd_dom_sf"/>
</dbReference>
<feature type="compositionally biased region" description="Acidic residues" evidence="7">
    <location>
        <begin position="1334"/>
        <end position="1345"/>
    </location>
</feature>
<reference evidence="11" key="1">
    <citation type="submission" date="2022-10" db="EMBL/GenBank/DDBJ databases">
        <title>Genome assembly of Pristionchus species.</title>
        <authorList>
            <person name="Yoshida K."/>
            <person name="Sommer R.J."/>
        </authorList>
    </citation>
    <scope>NUCLEOTIDE SEQUENCE [LARGE SCALE GENOMIC DNA]</scope>
    <source>
        <strain evidence="11">RS5460</strain>
    </source>
</reference>
<name>A0AAN5CMX5_9BILA</name>
<evidence type="ECO:0000256" key="7">
    <source>
        <dbReference type="SAM" id="MobiDB-lite"/>
    </source>
</evidence>
<evidence type="ECO:0000256" key="1">
    <source>
        <dbReference type="ARBA" id="ARBA00022473"/>
    </source>
</evidence>
<dbReference type="PROSITE" id="PS50940">
    <property type="entry name" value="CHIT_BIND_II"/>
    <property type="match status" value="10"/>
</dbReference>
<evidence type="ECO:0000313" key="10">
    <source>
        <dbReference type="EMBL" id="GMR47388.1"/>
    </source>
</evidence>
<dbReference type="SMART" id="SM00494">
    <property type="entry name" value="ChtBD2"/>
    <property type="match status" value="11"/>
</dbReference>
<evidence type="ECO:0000256" key="5">
    <source>
        <dbReference type="ARBA" id="ARBA00023157"/>
    </source>
</evidence>
<evidence type="ECO:0000256" key="2">
    <source>
        <dbReference type="ARBA" id="ARBA00022669"/>
    </source>
</evidence>
<feature type="domain" description="Chitin-binding type-2" evidence="9">
    <location>
        <begin position="545"/>
        <end position="598"/>
    </location>
</feature>
<feature type="region of interest" description="Disordered" evidence="7">
    <location>
        <begin position="1138"/>
        <end position="1162"/>
    </location>
</feature>
<dbReference type="Proteomes" id="UP001328107">
    <property type="component" value="Unassembled WGS sequence"/>
</dbReference>
<feature type="domain" description="Chitin-binding type-2" evidence="9">
    <location>
        <begin position="90"/>
        <end position="146"/>
    </location>
</feature>
<keyword evidence="3 8" id="KW-0732">Signal</keyword>
<protein>
    <recommendedName>
        <fullName evidence="9">Chitin-binding type-2 domain-containing protein</fullName>
    </recommendedName>
</protein>
<keyword evidence="4" id="KW-0677">Repeat</keyword>
<keyword evidence="11" id="KW-1185">Reference proteome</keyword>
<evidence type="ECO:0000256" key="6">
    <source>
        <dbReference type="ARBA" id="ARBA00023180"/>
    </source>
</evidence>
<dbReference type="InterPro" id="IPR002557">
    <property type="entry name" value="Chitin-bd_dom"/>
</dbReference>
<evidence type="ECO:0000256" key="8">
    <source>
        <dbReference type="SAM" id="SignalP"/>
    </source>
</evidence>
<feature type="compositionally biased region" description="Acidic residues" evidence="7">
    <location>
        <begin position="1305"/>
        <end position="1326"/>
    </location>
</feature>
<evidence type="ECO:0000256" key="3">
    <source>
        <dbReference type="ARBA" id="ARBA00022729"/>
    </source>
</evidence>
<feature type="compositionally biased region" description="Acidic residues" evidence="7">
    <location>
        <begin position="1353"/>
        <end position="1373"/>
    </location>
</feature>
<proteinExistence type="predicted"/>
<dbReference type="PANTHER" id="PTHR23301:SF0">
    <property type="entry name" value="CHITIN-BINDING TYPE-2 DOMAIN-CONTAINING PROTEIN-RELATED"/>
    <property type="match status" value="1"/>
</dbReference>
<keyword evidence="2" id="KW-0147">Chitin-binding</keyword>
<evidence type="ECO:0000256" key="4">
    <source>
        <dbReference type="ARBA" id="ARBA00022737"/>
    </source>
</evidence>
<feature type="domain" description="Chitin-binding type-2" evidence="9">
    <location>
        <begin position="378"/>
        <end position="431"/>
    </location>
</feature>
<feature type="non-terminal residue" evidence="10">
    <location>
        <position position="1373"/>
    </location>
</feature>
<feature type="signal peptide" evidence="8">
    <location>
        <begin position="1"/>
        <end position="23"/>
    </location>
</feature>
<dbReference type="InterPro" id="IPR051940">
    <property type="entry name" value="Chitin_bind-dev_reg"/>
</dbReference>
<feature type="chain" id="PRO_5043050688" description="Chitin-binding type-2 domain-containing protein" evidence="8">
    <location>
        <begin position="24"/>
        <end position="1373"/>
    </location>
</feature>
<gene>
    <name evidence="10" type="ORF">PMAYCL1PPCAC_17583</name>
</gene>
<keyword evidence="1" id="KW-0217">Developmental protein</keyword>